<dbReference type="VEuPathDB" id="TriTrypDB:ADEAN_000418300"/>
<evidence type="ECO:0000256" key="4">
    <source>
        <dbReference type="ARBA" id="ARBA00022777"/>
    </source>
</evidence>
<sequence length="1450" mass="160042">MSSDKPSEGAPEKATRINKIGGPDLKENVSGAFILQQVQSSNDSPLPQSALGLLALESPESPPQMSPHLQRRMSRSPPRPLVLHASKEKSNDGTGSDMGDMKEHTTAFDPDDSLDSVDRKRGKKYPKRERRGSSFASVPPPLQPASMKSTVRPTELSYLSAESSSDSQPVSNTSSGHAAKKPFSPSGAERIAHFERLIGAKRVGSASSSQFSESPSKPPSLFHPVTKRDSGDESRERIKQRILMASAARSTMRRPIVPLPQSEEEELPEYTLYDYIQDKRGPAVTDSTLDSYVPLYIILIACVHFLLAVLILGLYYYGFKLVYANAPSEPSVGSMKERDFTLLLGILISFVAVVLVYGAAVYVIRYSEYGIKRYHRIFALAEKAEESMMKFKELGFLHEDHFKPFSFFNLKAHFTVYSLFKSIQAACAAVGSYRTFISNTQLSLFEKDPKMYFGAREALMKEELLPEGRETSMAPTINTGSLTGVASPLPNANNALTLAPKHPSSESSTKQNSEETPKIPLIDLNSPLKVAPPCDDEMPSALNRSMRPAVVLTQKLKERSMTGTNAHLLSMSPSRVFKEEYLSQTLNRTATFYRGGAADVDASLSRFPFMEESTVMPSAFRGESTMTLADTGVFTRPELELGPLVTFIVCRLYFSPSVFGDDGVVQKEDVSILEDISNQFHESVFDVANKTEGTVYDVRLDYAIIMYNALIPSPVTTAIIVAQQAELELATRLSRVQEIKEEAGIYFKWSLVLHQSRVANVAIREPYNHIMFASPEIEFASEVCSLSVVLNCPTLSLQPPHYEQEDITTLPIDLILGESDVFFLYKVRQVAASREVEQELGDCLIQGLNSLFELDLDAATKSFAAVAERDYSAALLYSLCEHLTAQKNSGKKLELQNSSNYVRSRPYWDFPEYIVSVLGLNYKNHVFEERPVVPLLPLKTTSLFRSASTVSTNVPENRSPRLLGDDSPKPRGTPMGSGQRRRRSSTVITIDSEVPNFMTRLQFTQRSSSQVEGSSPADVSITHCSEGSLADMNSATLLPHTLNKSDSELGLNDGTVTTTKSLASTVGSPRSPQLEDSHAEHMRTLFGPKKRNPSKSVLSIMSSDGSKGPSKKVIVHRRQQKDLTPIVTASSFAEVREVPSEASFQESTSTSKVMEFTIGMLIGTGTGGREVFQGLDDRGRIVAIKQIPVEENSKEVEDANREIETLSSLKHENIVRYIASYYEEPYLYIMMEHVSGGTLTGFLENFGGKLPYEVVRRYAIGILKGLRYLHSKGIVHRDISLNNVLVTIDGVCKLSDFGGSIGTIGKDDLHIGNDFKPIATSASGFPSNLFSPRDDRSESETQVVTDTIFGTPIYMSPQACQGIVDARNDIWSVGIVLCYCITGRPPWEDEDMEDRSLFLSNIASGKITPIIPYSHVSTKLASFLEKCLKPSMKERPSAAQLLLDPFTAQL</sequence>
<protein>
    <submittedName>
        <fullName evidence="9">Protein kinase domain/Protein tyrosine kinase, putative</fullName>
    </submittedName>
</protein>
<feature type="compositionally biased region" description="Low complexity" evidence="6">
    <location>
        <begin position="155"/>
        <end position="167"/>
    </location>
</feature>
<evidence type="ECO:0000256" key="5">
    <source>
        <dbReference type="ARBA" id="ARBA00022840"/>
    </source>
</evidence>
<evidence type="ECO:0000259" key="8">
    <source>
        <dbReference type="PROSITE" id="PS50011"/>
    </source>
</evidence>
<keyword evidence="10" id="KW-1185">Reference proteome</keyword>
<keyword evidence="7" id="KW-1133">Transmembrane helix</keyword>
<feature type="region of interest" description="Disordered" evidence="6">
    <location>
        <begin position="495"/>
        <end position="516"/>
    </location>
</feature>
<evidence type="ECO:0000256" key="2">
    <source>
        <dbReference type="ARBA" id="ARBA00022679"/>
    </source>
</evidence>
<accession>A0A7G2CF11</accession>
<dbReference type="PANTHER" id="PTHR11584:SF369">
    <property type="entry name" value="MITOGEN-ACTIVATED PROTEIN KINASE KINASE KINASE 19-RELATED"/>
    <property type="match status" value="1"/>
</dbReference>
<name>A0A7G2CF11_9TRYP</name>
<dbReference type="GO" id="GO:0005524">
    <property type="term" value="F:ATP binding"/>
    <property type="evidence" value="ECO:0007669"/>
    <property type="project" value="UniProtKB-KW"/>
</dbReference>
<feature type="compositionally biased region" description="Basic and acidic residues" evidence="6">
    <location>
        <begin position="226"/>
        <end position="237"/>
    </location>
</feature>
<dbReference type="Proteomes" id="UP000515908">
    <property type="component" value="Chromosome 07"/>
</dbReference>
<dbReference type="Pfam" id="PF00069">
    <property type="entry name" value="Pkinase"/>
    <property type="match status" value="1"/>
</dbReference>
<dbReference type="Gene3D" id="3.30.200.20">
    <property type="entry name" value="Phosphorylase Kinase, domain 1"/>
    <property type="match status" value="1"/>
</dbReference>
<keyword evidence="7" id="KW-0812">Transmembrane</keyword>
<dbReference type="PANTHER" id="PTHR11584">
    <property type="entry name" value="SERINE/THREONINE PROTEIN KINASE"/>
    <property type="match status" value="1"/>
</dbReference>
<feature type="region of interest" description="Disordered" evidence="6">
    <location>
        <begin position="947"/>
        <end position="985"/>
    </location>
</feature>
<keyword evidence="2" id="KW-0808">Transferase</keyword>
<feature type="domain" description="Protein kinase" evidence="8">
    <location>
        <begin position="1156"/>
        <end position="1447"/>
    </location>
</feature>
<feature type="compositionally biased region" description="Polar residues" evidence="6">
    <location>
        <begin position="1094"/>
        <end position="1105"/>
    </location>
</feature>
<keyword evidence="3" id="KW-0547">Nucleotide-binding</keyword>
<evidence type="ECO:0000256" key="7">
    <source>
        <dbReference type="SAM" id="Phobius"/>
    </source>
</evidence>
<evidence type="ECO:0000313" key="10">
    <source>
        <dbReference type="Proteomes" id="UP000515908"/>
    </source>
</evidence>
<dbReference type="InterPro" id="IPR008266">
    <property type="entry name" value="Tyr_kinase_AS"/>
</dbReference>
<feature type="transmembrane region" description="Helical" evidence="7">
    <location>
        <begin position="295"/>
        <end position="319"/>
    </location>
</feature>
<evidence type="ECO:0000256" key="6">
    <source>
        <dbReference type="SAM" id="MobiDB-lite"/>
    </source>
</evidence>
<feature type="compositionally biased region" description="Low complexity" evidence="6">
    <location>
        <begin position="205"/>
        <end position="215"/>
    </location>
</feature>
<organism evidence="9 10">
    <name type="scientific">Angomonas deanei</name>
    <dbReference type="NCBI Taxonomy" id="59799"/>
    <lineage>
        <taxon>Eukaryota</taxon>
        <taxon>Discoba</taxon>
        <taxon>Euglenozoa</taxon>
        <taxon>Kinetoplastea</taxon>
        <taxon>Metakinetoplastina</taxon>
        <taxon>Trypanosomatida</taxon>
        <taxon>Trypanosomatidae</taxon>
        <taxon>Strigomonadinae</taxon>
        <taxon>Angomonas</taxon>
    </lineage>
</organism>
<reference evidence="9 10" key="1">
    <citation type="submission" date="2020-08" db="EMBL/GenBank/DDBJ databases">
        <authorList>
            <person name="Newling K."/>
            <person name="Davey J."/>
            <person name="Forrester S."/>
        </authorList>
    </citation>
    <scope>NUCLEOTIDE SEQUENCE [LARGE SCALE GENOMIC DNA]</scope>
    <source>
        <strain evidence="10">Crithidia deanei Carvalho (ATCC PRA-265)</strain>
    </source>
</reference>
<evidence type="ECO:0000256" key="1">
    <source>
        <dbReference type="ARBA" id="ARBA00022527"/>
    </source>
</evidence>
<keyword evidence="5" id="KW-0067">ATP-binding</keyword>
<feature type="transmembrane region" description="Helical" evidence="7">
    <location>
        <begin position="340"/>
        <end position="364"/>
    </location>
</feature>
<dbReference type="GO" id="GO:0004674">
    <property type="term" value="F:protein serine/threonine kinase activity"/>
    <property type="evidence" value="ECO:0007669"/>
    <property type="project" value="UniProtKB-KW"/>
</dbReference>
<proteinExistence type="predicted"/>
<feature type="compositionally biased region" description="Basic residues" evidence="6">
    <location>
        <begin position="120"/>
        <end position="130"/>
    </location>
</feature>
<feature type="compositionally biased region" description="Polar residues" evidence="6">
    <location>
        <begin position="947"/>
        <end position="956"/>
    </location>
</feature>
<gene>
    <name evidence="9" type="ORF">ADEAN_000418300</name>
</gene>
<dbReference type="EMBL" id="LR877151">
    <property type="protein sequence ID" value="CAD2216712.1"/>
    <property type="molecule type" value="Genomic_DNA"/>
</dbReference>
<feature type="compositionally biased region" description="Basic and acidic residues" evidence="6">
    <location>
        <begin position="1"/>
        <end position="15"/>
    </location>
</feature>
<feature type="region of interest" description="Disordered" evidence="6">
    <location>
        <begin position="1086"/>
        <end position="1111"/>
    </location>
</feature>
<feature type="region of interest" description="Disordered" evidence="6">
    <location>
        <begin position="40"/>
        <end position="186"/>
    </location>
</feature>
<dbReference type="Gene3D" id="1.10.510.10">
    <property type="entry name" value="Transferase(Phosphotransferase) domain 1"/>
    <property type="match status" value="1"/>
</dbReference>
<keyword evidence="1" id="KW-0723">Serine/threonine-protein kinase</keyword>
<dbReference type="PROSITE" id="PS50011">
    <property type="entry name" value="PROTEIN_KINASE_DOM"/>
    <property type="match status" value="1"/>
</dbReference>
<dbReference type="PROSITE" id="PS00109">
    <property type="entry name" value="PROTEIN_KINASE_TYR"/>
    <property type="match status" value="1"/>
</dbReference>
<evidence type="ECO:0000313" key="9">
    <source>
        <dbReference type="EMBL" id="CAD2216712.1"/>
    </source>
</evidence>
<feature type="region of interest" description="Disordered" evidence="6">
    <location>
        <begin position="205"/>
        <end position="237"/>
    </location>
</feature>
<dbReference type="InterPro" id="IPR011009">
    <property type="entry name" value="Kinase-like_dom_sf"/>
</dbReference>
<keyword evidence="4 9" id="KW-0418">Kinase</keyword>
<evidence type="ECO:0000256" key="3">
    <source>
        <dbReference type="ARBA" id="ARBA00022741"/>
    </source>
</evidence>
<dbReference type="InterPro" id="IPR000719">
    <property type="entry name" value="Prot_kinase_dom"/>
</dbReference>
<dbReference type="SUPFAM" id="SSF56112">
    <property type="entry name" value="Protein kinase-like (PK-like)"/>
    <property type="match status" value="1"/>
</dbReference>
<feature type="region of interest" description="Disordered" evidence="6">
    <location>
        <begin position="1"/>
        <end position="26"/>
    </location>
</feature>
<keyword evidence="7" id="KW-0472">Membrane</keyword>